<dbReference type="WBParaSite" id="TMUE_0000000327.1">
    <property type="protein sequence ID" value="TMUE_0000000327.1"/>
    <property type="gene ID" value="WBGene00296268"/>
</dbReference>
<reference evidence="2" key="1">
    <citation type="submission" date="2019-12" db="UniProtKB">
        <authorList>
            <consortium name="WormBaseParasite"/>
        </authorList>
    </citation>
    <scope>IDENTIFICATION</scope>
</reference>
<accession>A0A5S6Q029</accession>
<proteinExistence type="predicted"/>
<sequence>MLHAGCLPTVQFNVAPSGLSGISVSAASFQRMNPMNEITLPKSERNDSKIASLASVSAKYSKKMYHLCKVRLNVQLLALSAFNARPIFQFLNA</sequence>
<keyword evidence="1" id="KW-1185">Reference proteome</keyword>
<dbReference type="AlphaFoldDB" id="A0A5S6Q029"/>
<dbReference type="Proteomes" id="UP000046395">
    <property type="component" value="Unassembled WGS sequence"/>
</dbReference>
<name>A0A5S6Q029_TRIMR</name>
<evidence type="ECO:0000313" key="2">
    <source>
        <dbReference type="WBParaSite" id="TMUE_0000000327.1"/>
    </source>
</evidence>
<organism evidence="1 2">
    <name type="scientific">Trichuris muris</name>
    <name type="common">Mouse whipworm</name>
    <dbReference type="NCBI Taxonomy" id="70415"/>
    <lineage>
        <taxon>Eukaryota</taxon>
        <taxon>Metazoa</taxon>
        <taxon>Ecdysozoa</taxon>
        <taxon>Nematoda</taxon>
        <taxon>Enoplea</taxon>
        <taxon>Dorylaimia</taxon>
        <taxon>Trichinellida</taxon>
        <taxon>Trichuridae</taxon>
        <taxon>Trichuris</taxon>
    </lineage>
</organism>
<evidence type="ECO:0000313" key="1">
    <source>
        <dbReference type="Proteomes" id="UP000046395"/>
    </source>
</evidence>
<protein>
    <submittedName>
        <fullName evidence="2">Uncharacterized protein</fullName>
    </submittedName>
</protein>